<dbReference type="SUPFAM" id="SSF51679">
    <property type="entry name" value="Bacterial luciferase-like"/>
    <property type="match status" value="1"/>
</dbReference>
<keyword evidence="3 6" id="KW-0560">Oxidoreductase</keyword>
<keyword evidence="1" id="KW-0285">Flavoprotein</keyword>
<dbReference type="AlphaFoldDB" id="A0A5P9QBX8"/>
<gene>
    <name evidence="6" type="ORF">KDY119_02369</name>
</gene>
<keyword evidence="2" id="KW-0288">FMN</keyword>
<accession>A0A5P9QBX8</accession>
<name>A0A5P9QBX8_9MICO</name>
<dbReference type="InterPro" id="IPR011251">
    <property type="entry name" value="Luciferase-like_dom"/>
</dbReference>
<dbReference type="Gene3D" id="3.20.20.30">
    <property type="entry name" value="Luciferase-like domain"/>
    <property type="match status" value="1"/>
</dbReference>
<dbReference type="Pfam" id="PF00296">
    <property type="entry name" value="Bac_luciferase"/>
    <property type="match status" value="1"/>
</dbReference>
<dbReference type="PANTHER" id="PTHR42847:SF4">
    <property type="entry name" value="ALKANESULFONATE MONOOXYGENASE-RELATED"/>
    <property type="match status" value="1"/>
</dbReference>
<dbReference type="EC" id="1.14.13.107" evidence="6"/>
<organism evidence="6 7">
    <name type="scientific">Luteimicrobium xylanilyticum</name>
    <dbReference type="NCBI Taxonomy" id="1133546"/>
    <lineage>
        <taxon>Bacteria</taxon>
        <taxon>Bacillati</taxon>
        <taxon>Actinomycetota</taxon>
        <taxon>Actinomycetes</taxon>
        <taxon>Micrococcales</taxon>
        <taxon>Luteimicrobium</taxon>
    </lineage>
</organism>
<dbReference type="GO" id="GO:0052601">
    <property type="term" value="F:limonene 1,2-monooxygenase [NAD(P)H) activity"/>
    <property type="evidence" value="ECO:0007669"/>
    <property type="project" value="UniProtKB-EC"/>
</dbReference>
<dbReference type="GO" id="GO:0008726">
    <property type="term" value="F:alkanesulfonate monooxygenase activity"/>
    <property type="evidence" value="ECO:0007669"/>
    <property type="project" value="TreeGrafter"/>
</dbReference>
<evidence type="ECO:0000313" key="7">
    <source>
        <dbReference type="Proteomes" id="UP000326702"/>
    </source>
</evidence>
<dbReference type="EMBL" id="CP045529">
    <property type="protein sequence ID" value="QFU98849.1"/>
    <property type="molecule type" value="Genomic_DNA"/>
</dbReference>
<dbReference type="GO" id="GO:0046306">
    <property type="term" value="P:alkanesulfonate catabolic process"/>
    <property type="evidence" value="ECO:0007669"/>
    <property type="project" value="TreeGrafter"/>
</dbReference>
<sequence>MSAVRASVGAMRIGIVASTTMATESVDLAVEAEQHGWDGVFTWDGLSIGSQEMVDPWAVLAAAAVRTSRLALGAMVFAFPRRRPWEIVRQAVTVDQLSGGRLVLPVGVGVLDDAGFTAVPGQLTGLRERAELLDDALAFLDRAWTGEPFEFAGTHTSTGEMRFLPRPVDRPGTGPRVPVWPVGVWDAERPPVRSLDRALRADGIVVQLRGERAFDDITPDDVASLVAWLDARRDALGLEQPTETPFDVVLQGILPDDDPSAARERLAALGEAGATWWVESRWDPDTVTAGSLFDRVRQGPPGA</sequence>
<evidence type="ECO:0000259" key="5">
    <source>
        <dbReference type="Pfam" id="PF00296"/>
    </source>
</evidence>
<evidence type="ECO:0000256" key="4">
    <source>
        <dbReference type="ARBA" id="ARBA00023033"/>
    </source>
</evidence>
<keyword evidence="7" id="KW-1185">Reference proteome</keyword>
<dbReference type="InterPro" id="IPR050172">
    <property type="entry name" value="SsuD_RutA_monooxygenase"/>
</dbReference>
<dbReference type="InterPro" id="IPR036661">
    <property type="entry name" value="Luciferase-like_sf"/>
</dbReference>
<dbReference type="PANTHER" id="PTHR42847">
    <property type="entry name" value="ALKANESULFONATE MONOOXYGENASE"/>
    <property type="match status" value="1"/>
</dbReference>
<evidence type="ECO:0000256" key="2">
    <source>
        <dbReference type="ARBA" id="ARBA00022643"/>
    </source>
</evidence>
<evidence type="ECO:0000313" key="6">
    <source>
        <dbReference type="EMBL" id="QFU98849.1"/>
    </source>
</evidence>
<reference evidence="6 7" key="1">
    <citation type="submission" date="2019-10" db="EMBL/GenBank/DDBJ databases">
        <title>Genome sequence of Luteimicrobium xylanilyticum HY-24.</title>
        <authorList>
            <person name="Kim D.Y."/>
            <person name="Park H.-Y."/>
        </authorList>
    </citation>
    <scope>NUCLEOTIDE SEQUENCE [LARGE SCALE GENOMIC DNA]</scope>
    <source>
        <strain evidence="6 7">HY-24</strain>
    </source>
</reference>
<evidence type="ECO:0000256" key="3">
    <source>
        <dbReference type="ARBA" id="ARBA00023002"/>
    </source>
</evidence>
<proteinExistence type="predicted"/>
<dbReference type="Proteomes" id="UP000326702">
    <property type="component" value="Chromosome"/>
</dbReference>
<dbReference type="KEGG" id="lxl:KDY119_02369"/>
<protein>
    <submittedName>
        <fullName evidence="6">Limonene 1,2-monooxygenase</fullName>
        <ecNumber evidence="6">1.14.13.107</ecNumber>
    </submittedName>
</protein>
<feature type="domain" description="Luciferase-like" evidence="5">
    <location>
        <begin position="22"/>
        <end position="180"/>
    </location>
</feature>
<keyword evidence="4 6" id="KW-0503">Monooxygenase</keyword>
<evidence type="ECO:0000256" key="1">
    <source>
        <dbReference type="ARBA" id="ARBA00022630"/>
    </source>
</evidence>